<proteinExistence type="predicted"/>
<name>A0ACB9Z1Y8_9PEZI</name>
<evidence type="ECO:0000313" key="1">
    <source>
        <dbReference type="EMBL" id="KAI4865503.1"/>
    </source>
</evidence>
<reference evidence="1 2" key="1">
    <citation type="journal article" date="2022" name="New Phytol.">
        <title>Ecological generalism drives hyperdiversity of secondary metabolite gene clusters in xylarialean endophytes.</title>
        <authorList>
            <person name="Franco M.E.E."/>
            <person name="Wisecaver J.H."/>
            <person name="Arnold A.E."/>
            <person name="Ju Y.M."/>
            <person name="Slot J.C."/>
            <person name="Ahrendt S."/>
            <person name="Moore L.P."/>
            <person name="Eastman K.E."/>
            <person name="Scott K."/>
            <person name="Konkel Z."/>
            <person name="Mondo S.J."/>
            <person name="Kuo A."/>
            <person name="Hayes R.D."/>
            <person name="Haridas S."/>
            <person name="Andreopoulos B."/>
            <person name="Riley R."/>
            <person name="LaButti K."/>
            <person name="Pangilinan J."/>
            <person name="Lipzen A."/>
            <person name="Amirebrahimi M."/>
            <person name="Yan J."/>
            <person name="Adam C."/>
            <person name="Keymanesh K."/>
            <person name="Ng V."/>
            <person name="Louie K."/>
            <person name="Northen T."/>
            <person name="Drula E."/>
            <person name="Henrissat B."/>
            <person name="Hsieh H.M."/>
            <person name="Youens-Clark K."/>
            <person name="Lutzoni F."/>
            <person name="Miadlikowska J."/>
            <person name="Eastwood D.C."/>
            <person name="Hamelin R.C."/>
            <person name="Grigoriev I.V."/>
            <person name="U'Ren J.M."/>
        </authorList>
    </citation>
    <scope>NUCLEOTIDE SEQUENCE [LARGE SCALE GENOMIC DNA]</scope>
    <source>
        <strain evidence="1 2">CBS 119005</strain>
    </source>
</reference>
<accession>A0ACB9Z1Y8</accession>
<evidence type="ECO:0000313" key="2">
    <source>
        <dbReference type="Proteomes" id="UP001497700"/>
    </source>
</evidence>
<keyword evidence="2" id="KW-1185">Reference proteome</keyword>
<organism evidence="1 2">
    <name type="scientific">Hypoxylon rubiginosum</name>
    <dbReference type="NCBI Taxonomy" id="110542"/>
    <lineage>
        <taxon>Eukaryota</taxon>
        <taxon>Fungi</taxon>
        <taxon>Dikarya</taxon>
        <taxon>Ascomycota</taxon>
        <taxon>Pezizomycotina</taxon>
        <taxon>Sordariomycetes</taxon>
        <taxon>Xylariomycetidae</taxon>
        <taxon>Xylariales</taxon>
        <taxon>Hypoxylaceae</taxon>
        <taxon>Hypoxylon</taxon>
    </lineage>
</organism>
<dbReference type="EMBL" id="MU393471">
    <property type="protein sequence ID" value="KAI4865503.1"/>
    <property type="molecule type" value="Genomic_DNA"/>
</dbReference>
<sequence length="79" mass="8727">MWCPIFLVLAICGTAIAAPAASRAPIPQQSIVVRQIVDGVNCTAIKDYCNHCQPDDFQCETDPRCEICFESGVWNKIKI</sequence>
<dbReference type="Proteomes" id="UP001497700">
    <property type="component" value="Unassembled WGS sequence"/>
</dbReference>
<gene>
    <name evidence="1" type="ORF">F4820DRAFT_296036</name>
</gene>
<comment type="caution">
    <text evidence="1">The sequence shown here is derived from an EMBL/GenBank/DDBJ whole genome shotgun (WGS) entry which is preliminary data.</text>
</comment>
<protein>
    <submittedName>
        <fullName evidence="1">Uncharacterized protein</fullName>
    </submittedName>
</protein>